<evidence type="ECO:0000256" key="3">
    <source>
        <dbReference type="ARBA" id="ARBA00022448"/>
    </source>
</evidence>
<evidence type="ECO:0000256" key="8">
    <source>
        <dbReference type="ARBA" id="ARBA00022840"/>
    </source>
</evidence>
<evidence type="ECO:0000256" key="2">
    <source>
        <dbReference type="ARBA" id="ARBA00004533"/>
    </source>
</evidence>
<dbReference type="InterPro" id="IPR017871">
    <property type="entry name" value="ABC_transporter-like_CS"/>
</dbReference>
<accession>A0A6I8MD10</accession>
<keyword evidence="13" id="KW-1185">Reference proteome</keyword>
<dbReference type="PANTHER" id="PTHR43790:SF3">
    <property type="entry name" value="D-ALLOSE IMPORT ATP-BINDING PROTEIN ALSA-RELATED"/>
    <property type="match status" value="1"/>
</dbReference>
<dbReference type="PROSITE" id="PS50893">
    <property type="entry name" value="ABC_TRANSPORTER_2"/>
    <property type="match status" value="2"/>
</dbReference>
<evidence type="ECO:0000256" key="6">
    <source>
        <dbReference type="ARBA" id="ARBA00022737"/>
    </source>
</evidence>
<dbReference type="GO" id="GO:0005524">
    <property type="term" value="F:ATP binding"/>
    <property type="evidence" value="ECO:0007669"/>
    <property type="project" value="UniProtKB-KW"/>
</dbReference>
<dbReference type="InterPro" id="IPR003593">
    <property type="entry name" value="AAA+_ATPase"/>
</dbReference>
<dbReference type="InterPro" id="IPR003439">
    <property type="entry name" value="ABC_transporter-like_ATP-bd"/>
</dbReference>
<dbReference type="AlphaFoldDB" id="A0A6I8MD10"/>
<dbReference type="InterPro" id="IPR050107">
    <property type="entry name" value="ABC_carbohydrate_import_ATPase"/>
</dbReference>
<dbReference type="SMART" id="SM00382">
    <property type="entry name" value="AAA"/>
    <property type="match status" value="2"/>
</dbReference>
<dbReference type="EMBL" id="CABWIB010000001">
    <property type="protein sequence ID" value="VWL85032.1"/>
    <property type="molecule type" value="Genomic_DNA"/>
</dbReference>
<dbReference type="GO" id="GO:0015749">
    <property type="term" value="P:monosaccharide transmembrane transport"/>
    <property type="evidence" value="ECO:0007669"/>
    <property type="project" value="UniProtKB-ARBA"/>
</dbReference>
<keyword evidence="4" id="KW-1003">Cell membrane</keyword>
<keyword evidence="3" id="KW-0813">Transport</keyword>
<dbReference type="Gene3D" id="3.40.50.300">
    <property type="entry name" value="P-loop containing nucleotide triphosphate hydrolases"/>
    <property type="match status" value="2"/>
</dbReference>
<dbReference type="FunFam" id="3.40.50.300:FF:000126">
    <property type="entry name" value="Galactose/methyl galactoside import ATP-binding protein MglA"/>
    <property type="match status" value="1"/>
</dbReference>
<feature type="domain" description="ABC transporter" evidence="11">
    <location>
        <begin position="253"/>
        <end position="493"/>
    </location>
</feature>
<proteinExistence type="predicted"/>
<dbReference type="RefSeq" id="WP_156683064.1">
    <property type="nucleotide sequence ID" value="NZ_CABWIB010000001.1"/>
</dbReference>
<dbReference type="InterPro" id="IPR027417">
    <property type="entry name" value="P-loop_NTPase"/>
</dbReference>
<keyword evidence="10" id="KW-0472">Membrane</keyword>
<dbReference type="GO" id="GO:0005886">
    <property type="term" value="C:plasma membrane"/>
    <property type="evidence" value="ECO:0007669"/>
    <property type="project" value="UniProtKB-SubCell"/>
</dbReference>
<dbReference type="GO" id="GO:0016887">
    <property type="term" value="F:ATP hydrolysis activity"/>
    <property type="evidence" value="ECO:0007669"/>
    <property type="project" value="InterPro"/>
</dbReference>
<evidence type="ECO:0000256" key="10">
    <source>
        <dbReference type="ARBA" id="ARBA00023136"/>
    </source>
</evidence>
<evidence type="ECO:0000313" key="13">
    <source>
        <dbReference type="Proteomes" id="UP000419017"/>
    </source>
</evidence>
<evidence type="ECO:0000256" key="5">
    <source>
        <dbReference type="ARBA" id="ARBA00022597"/>
    </source>
</evidence>
<name>A0A6I8MD10_9FUSO</name>
<dbReference type="SUPFAM" id="SSF52540">
    <property type="entry name" value="P-loop containing nucleoside triphosphate hydrolases"/>
    <property type="match status" value="2"/>
</dbReference>
<dbReference type="Proteomes" id="UP000419017">
    <property type="component" value="Unassembled WGS sequence"/>
</dbReference>
<organism evidence="12 13">
    <name type="scientific">Oceanivirga miroungae</name>
    <dbReference type="NCBI Taxonomy" id="1130046"/>
    <lineage>
        <taxon>Bacteria</taxon>
        <taxon>Fusobacteriati</taxon>
        <taxon>Fusobacteriota</taxon>
        <taxon>Fusobacteriia</taxon>
        <taxon>Fusobacteriales</taxon>
        <taxon>Leptotrichiaceae</taxon>
        <taxon>Oceanivirga</taxon>
    </lineage>
</organism>
<dbReference type="CDD" id="cd03216">
    <property type="entry name" value="ABC_Carb_Monos_I"/>
    <property type="match status" value="1"/>
</dbReference>
<dbReference type="CDD" id="cd03215">
    <property type="entry name" value="ABC_Carb_Monos_II"/>
    <property type="match status" value="1"/>
</dbReference>
<evidence type="ECO:0000259" key="11">
    <source>
        <dbReference type="PROSITE" id="PS50893"/>
    </source>
</evidence>
<gene>
    <name evidence="12" type="ORF">OMES3154_00309</name>
</gene>
<dbReference type="FunFam" id="3.40.50.300:FF:000127">
    <property type="entry name" value="Ribose import ATP-binding protein RbsA"/>
    <property type="match status" value="1"/>
</dbReference>
<dbReference type="Pfam" id="PF00005">
    <property type="entry name" value="ABC_tran"/>
    <property type="match status" value="2"/>
</dbReference>
<evidence type="ECO:0000256" key="9">
    <source>
        <dbReference type="ARBA" id="ARBA00022967"/>
    </source>
</evidence>
<protein>
    <recommendedName>
        <fullName evidence="11">ABC transporter domain-containing protein</fullName>
    </recommendedName>
</protein>
<evidence type="ECO:0000256" key="4">
    <source>
        <dbReference type="ARBA" id="ARBA00022475"/>
    </source>
</evidence>
<keyword evidence="5" id="KW-0762">Sugar transport</keyword>
<evidence type="ECO:0000313" key="12">
    <source>
        <dbReference type="EMBL" id="VWL85032.1"/>
    </source>
</evidence>
<comment type="subcellular location">
    <subcellularLocation>
        <location evidence="2">Cell inner membrane</location>
    </subcellularLocation>
    <subcellularLocation>
        <location evidence="1">Cell membrane</location>
        <topology evidence="1">Peripheral membrane protein</topology>
    </subcellularLocation>
</comment>
<keyword evidence="9" id="KW-1278">Translocase</keyword>
<sequence length="494" mass="55841">MEEKLLELKNITKTFPGVIALDNVDFNVYKGKIMALAGENGAGKSTLMKIITGIYIKDSGKILYEGKEVEYKSIVDSINLGIGIIHQELNLLPELSVIENIFLGRERVNKFGKIDYKVMEKEVLEIFSKLGIEYDLHKKVKEFSIAEQQMIEIAKVLSQNANLIIMDEPTDALTDKEIVKLFNVILELKKQGKGIVYISHRLKEIFEICDDVTIFRDGKYICEEKVANIDEKKLIEYMVGRKIEDYFPYEKVEKGKTVLEVYNLTNKYIKNVSFELKKGEVLGISGLVGAGRTELCKTIFGSLKRDTGQIKIDDKNVEINSVEDALKNKIYYVSEDRKKDGLILGMSIKENMSISSIKDFENSFYMIDQEKEISEVNKYIVKFGVKAPSIKTLIKKLSGGNQQKVSIAKALMTNPKVLILDEPTRGIDVGAKRDIYLLINELKRNGIAVILVSSEMPEILGLSDRIIVMANGKITKEFDKSEATQEKIMKASIN</sequence>
<keyword evidence="8" id="KW-0067">ATP-binding</keyword>
<feature type="domain" description="ABC transporter" evidence="11">
    <location>
        <begin position="6"/>
        <end position="242"/>
    </location>
</feature>
<keyword evidence="6" id="KW-0677">Repeat</keyword>
<reference evidence="12 13" key="1">
    <citation type="submission" date="2019-10" db="EMBL/GenBank/DDBJ databases">
        <authorList>
            <person name="Blom J."/>
        </authorList>
    </citation>
    <scope>NUCLEOTIDE SEQUENCE [LARGE SCALE GENOMIC DNA]</scope>
    <source>
        <strain evidence="12 13">ES3154-GLU</strain>
    </source>
</reference>
<evidence type="ECO:0000256" key="7">
    <source>
        <dbReference type="ARBA" id="ARBA00022741"/>
    </source>
</evidence>
<keyword evidence="7" id="KW-0547">Nucleotide-binding</keyword>
<evidence type="ECO:0000256" key="1">
    <source>
        <dbReference type="ARBA" id="ARBA00004202"/>
    </source>
</evidence>
<dbReference type="PROSITE" id="PS00211">
    <property type="entry name" value="ABC_TRANSPORTER_1"/>
    <property type="match status" value="1"/>
</dbReference>
<dbReference type="PANTHER" id="PTHR43790">
    <property type="entry name" value="CARBOHYDRATE TRANSPORT ATP-BINDING PROTEIN MG119-RELATED"/>
    <property type="match status" value="1"/>
</dbReference>